<dbReference type="InterPro" id="IPR020811">
    <property type="entry name" value="Enolase_N"/>
</dbReference>
<comment type="function">
    <text evidence="9">Catalyzes the reversible conversion of 2-phosphoglycerate (2-PG) into phosphoenolpyruvate (PEP). It is essential for the degradation of carbohydrates via glycolysis.</text>
</comment>
<comment type="cofactor">
    <cofactor evidence="9">
        <name>Mg(2+)</name>
        <dbReference type="ChEBI" id="CHEBI:18420"/>
    </cofactor>
    <text evidence="9">Binds a second Mg(2+) ion via substrate during catalysis.</text>
</comment>
<comment type="similarity">
    <text evidence="2 9">Belongs to the enolase family.</text>
</comment>
<dbReference type="InterPro" id="IPR029017">
    <property type="entry name" value="Enolase-like_N"/>
</dbReference>
<feature type="binding site" evidence="9 12">
    <location>
        <position position="294"/>
    </location>
    <ligand>
        <name>Mg(2+)</name>
        <dbReference type="ChEBI" id="CHEBI:18420"/>
    </ligand>
</feature>
<feature type="domain" description="Enolase C-terminal TIM barrel" evidence="13">
    <location>
        <begin position="148"/>
        <end position="426"/>
    </location>
</feature>
<keyword evidence="6 9" id="KW-0460">Magnesium</keyword>
<feature type="binding site" evidence="11">
    <location>
        <position position="173"/>
    </location>
    <ligand>
        <name>substrate</name>
    </ligand>
</feature>
<dbReference type="UniPathway" id="UPA00109">
    <property type="reaction ID" value="UER00187"/>
</dbReference>
<dbReference type="GO" id="GO:0000287">
    <property type="term" value="F:magnesium ion binding"/>
    <property type="evidence" value="ECO:0007669"/>
    <property type="project" value="UniProtKB-UniRule"/>
</dbReference>
<dbReference type="Gene3D" id="3.20.20.120">
    <property type="entry name" value="Enolase-like C-terminal domain"/>
    <property type="match status" value="1"/>
</dbReference>
<dbReference type="PANTHER" id="PTHR11902:SF1">
    <property type="entry name" value="ENOLASE"/>
    <property type="match status" value="1"/>
</dbReference>
<dbReference type="CDD" id="cd03313">
    <property type="entry name" value="enolase"/>
    <property type="match status" value="1"/>
</dbReference>
<feature type="binding site" evidence="9 12">
    <location>
        <position position="251"/>
    </location>
    <ligand>
        <name>Mg(2+)</name>
        <dbReference type="ChEBI" id="CHEBI:18420"/>
    </ligand>
</feature>
<dbReference type="InterPro" id="IPR020809">
    <property type="entry name" value="Enolase_CS"/>
</dbReference>
<feature type="binding site" evidence="9">
    <location>
        <position position="397"/>
    </location>
    <ligand>
        <name>(2R)-2-phosphoglycerate</name>
        <dbReference type="ChEBI" id="CHEBI:58289"/>
    </ligand>
</feature>
<dbReference type="PRINTS" id="PR00148">
    <property type="entry name" value="ENOLASE"/>
</dbReference>
<dbReference type="GO" id="GO:0000015">
    <property type="term" value="C:phosphopyruvate hydratase complex"/>
    <property type="evidence" value="ECO:0007669"/>
    <property type="project" value="InterPro"/>
</dbReference>
<evidence type="ECO:0000256" key="9">
    <source>
        <dbReference type="HAMAP-Rule" id="MF_00318"/>
    </source>
</evidence>
<comment type="pathway">
    <text evidence="1 9">Carbohydrate degradation; glycolysis; pyruvate from D-glyceraldehyde 3-phosphate: step 4/5.</text>
</comment>
<evidence type="ECO:0000256" key="1">
    <source>
        <dbReference type="ARBA" id="ARBA00005031"/>
    </source>
</evidence>
<evidence type="ECO:0000259" key="13">
    <source>
        <dbReference type="SMART" id="SM01192"/>
    </source>
</evidence>
<comment type="cofactor">
    <cofactor evidence="12">
        <name>Mg(2+)</name>
        <dbReference type="ChEBI" id="CHEBI:18420"/>
    </cofactor>
    <text evidence="12">Mg(2+) is required for catalysis and for stabilizing the dimer.</text>
</comment>
<dbReference type="PANTHER" id="PTHR11902">
    <property type="entry name" value="ENOLASE"/>
    <property type="match status" value="1"/>
</dbReference>
<evidence type="ECO:0000256" key="6">
    <source>
        <dbReference type="ARBA" id="ARBA00022842"/>
    </source>
</evidence>
<protein>
    <recommendedName>
        <fullName evidence="4 9">Enolase</fullName>
        <ecNumber evidence="3 9">4.2.1.11</ecNumber>
    </recommendedName>
    <alternativeName>
        <fullName evidence="9">2-phospho-D-glycerate hydro-lyase</fullName>
    </alternativeName>
    <alternativeName>
        <fullName evidence="9">2-phosphoglycerate dehydratase</fullName>
    </alternativeName>
</protein>
<dbReference type="Proteomes" id="UP000178319">
    <property type="component" value="Unassembled WGS sequence"/>
</dbReference>
<evidence type="ECO:0000259" key="14">
    <source>
        <dbReference type="SMART" id="SM01193"/>
    </source>
</evidence>
<comment type="subcellular location">
    <subcellularLocation>
        <location evidence="9">Cytoplasm</location>
    </subcellularLocation>
    <subcellularLocation>
        <location evidence="9">Secreted</location>
    </subcellularLocation>
    <subcellularLocation>
        <location evidence="9">Cell surface</location>
    </subcellularLocation>
    <text evidence="9">Fractions of enolase are present in both the cytoplasm and on the cell surface.</text>
</comment>
<evidence type="ECO:0000256" key="11">
    <source>
        <dbReference type="PIRSR" id="PIRSR001400-2"/>
    </source>
</evidence>
<dbReference type="SUPFAM" id="SSF54826">
    <property type="entry name" value="Enolase N-terminal domain-like"/>
    <property type="match status" value="1"/>
</dbReference>
<feature type="binding site" evidence="9">
    <location>
        <position position="376"/>
    </location>
    <ligand>
        <name>(2R)-2-phosphoglycerate</name>
        <dbReference type="ChEBI" id="CHEBI:58289"/>
    </ligand>
</feature>
<keyword evidence="8 9" id="KW-0456">Lyase</keyword>
<keyword evidence="15" id="KW-0670">Pyruvate</keyword>
<feature type="binding site" evidence="11">
    <location>
        <position position="164"/>
    </location>
    <ligand>
        <name>substrate</name>
    </ligand>
</feature>
<dbReference type="InterPro" id="IPR020810">
    <property type="entry name" value="Enolase_C"/>
</dbReference>
<evidence type="ECO:0000256" key="4">
    <source>
        <dbReference type="ARBA" id="ARBA00017068"/>
    </source>
</evidence>
<evidence type="ECO:0000256" key="10">
    <source>
        <dbReference type="PIRSR" id="PIRSR001400-1"/>
    </source>
</evidence>
<keyword evidence="9 12" id="KW-0479">Metal-binding</keyword>
<evidence type="ECO:0000256" key="8">
    <source>
        <dbReference type="ARBA" id="ARBA00023239"/>
    </source>
</evidence>
<dbReference type="Pfam" id="PF00113">
    <property type="entry name" value="Enolase_C"/>
    <property type="match status" value="1"/>
</dbReference>
<feature type="binding site" evidence="11">
    <location>
        <position position="294"/>
    </location>
    <ligand>
        <name>substrate</name>
    </ligand>
</feature>
<dbReference type="HAMAP" id="MF_00318">
    <property type="entry name" value="Enolase"/>
    <property type="match status" value="1"/>
</dbReference>
<evidence type="ECO:0000256" key="2">
    <source>
        <dbReference type="ARBA" id="ARBA00009604"/>
    </source>
</evidence>
<comment type="catalytic activity">
    <reaction evidence="9">
        <text>(2R)-2-phosphoglycerate = phosphoenolpyruvate + H2O</text>
        <dbReference type="Rhea" id="RHEA:10164"/>
        <dbReference type="ChEBI" id="CHEBI:15377"/>
        <dbReference type="ChEBI" id="CHEBI:58289"/>
        <dbReference type="ChEBI" id="CHEBI:58702"/>
        <dbReference type="EC" id="4.2.1.11"/>
    </reaction>
</comment>
<comment type="caution">
    <text evidence="15">The sequence shown here is derived from an EMBL/GenBank/DDBJ whole genome shotgun (WGS) entry which is preliminary data.</text>
</comment>
<dbReference type="SMART" id="SM01193">
    <property type="entry name" value="Enolase_N"/>
    <property type="match status" value="1"/>
</dbReference>
<dbReference type="SFLD" id="SFLDF00002">
    <property type="entry name" value="enolase"/>
    <property type="match status" value="1"/>
</dbReference>
<dbReference type="NCBIfam" id="TIGR01060">
    <property type="entry name" value="eno"/>
    <property type="match status" value="1"/>
</dbReference>
<feature type="active site" description="Proton acceptor" evidence="9 10">
    <location>
        <position position="346"/>
    </location>
</feature>
<evidence type="ECO:0000256" key="7">
    <source>
        <dbReference type="ARBA" id="ARBA00023152"/>
    </source>
</evidence>
<dbReference type="InterPro" id="IPR036849">
    <property type="entry name" value="Enolase-like_C_sf"/>
</dbReference>
<evidence type="ECO:0000313" key="15">
    <source>
        <dbReference type="EMBL" id="OGY11042.1"/>
    </source>
</evidence>
<feature type="domain" description="Enolase N-terminal" evidence="14">
    <location>
        <begin position="4"/>
        <end position="134"/>
    </location>
</feature>
<dbReference type="STRING" id="1797516.A3D26_03905"/>
<feature type="binding site" evidence="11">
    <location>
        <position position="321"/>
    </location>
    <ligand>
        <name>substrate</name>
    </ligand>
</feature>
<dbReference type="SFLD" id="SFLDG00178">
    <property type="entry name" value="enolase"/>
    <property type="match status" value="1"/>
</dbReference>
<feature type="active site" description="Proton donor" evidence="9 10">
    <location>
        <position position="214"/>
    </location>
</feature>
<dbReference type="InterPro" id="IPR000941">
    <property type="entry name" value="Enolase"/>
</dbReference>
<dbReference type="Pfam" id="PF03952">
    <property type="entry name" value="Enolase_N"/>
    <property type="match status" value="1"/>
</dbReference>
<feature type="binding site" evidence="9">
    <location>
        <position position="346"/>
    </location>
    <ligand>
        <name>(2R)-2-phosphoglycerate</name>
        <dbReference type="ChEBI" id="CHEBI:58289"/>
    </ligand>
</feature>
<feature type="binding site" evidence="9">
    <location>
        <position position="172"/>
    </location>
    <ligand>
        <name>(2R)-2-phosphoglycerate</name>
        <dbReference type="ChEBI" id="CHEBI:58289"/>
    </ligand>
</feature>
<evidence type="ECO:0000256" key="5">
    <source>
        <dbReference type="ARBA" id="ARBA00022525"/>
    </source>
</evidence>
<dbReference type="PIRSF" id="PIRSF001400">
    <property type="entry name" value="Enolase"/>
    <property type="match status" value="1"/>
</dbReference>
<proteinExistence type="inferred from homology"/>
<accession>A0A1G1V743</accession>
<dbReference type="EMBL" id="MHBZ01000025">
    <property type="protein sequence ID" value="OGY11042.1"/>
    <property type="molecule type" value="Genomic_DNA"/>
</dbReference>
<feature type="binding site" evidence="11">
    <location>
        <begin position="373"/>
        <end position="376"/>
    </location>
    <ligand>
        <name>substrate</name>
    </ligand>
</feature>
<feature type="binding site" evidence="9 12">
    <location>
        <position position="321"/>
    </location>
    <ligand>
        <name>Mg(2+)</name>
        <dbReference type="ChEBI" id="CHEBI:18420"/>
    </ligand>
</feature>
<evidence type="ECO:0000256" key="3">
    <source>
        <dbReference type="ARBA" id="ARBA00012058"/>
    </source>
</evidence>
<dbReference type="GO" id="GO:0005576">
    <property type="term" value="C:extracellular region"/>
    <property type="evidence" value="ECO:0007669"/>
    <property type="project" value="UniProtKB-SubCell"/>
</dbReference>
<dbReference type="AlphaFoldDB" id="A0A1G1V743"/>
<sequence length="427" mass="46548">MSRITQIWAREILDSRGEPTVETVIRLDSGLTAVASVPEGASLGKHEATELRDGDEKRFAGKGVLKAVSNVNEKIGPAVIGMDPTDQIGIDQRILSLDTSPNKGTLGANAILSVSTAVTKAGAMAGQVPLYIWVNQLAQAVKAAEGPIGRIPTPVFNMINGGLHGAGNLDFQEFQVIPATSKPFSLALQSSVEVYYQIKEALIRRGAIHSVGDEGGYAPNLFTNTDALEIDLEAIKEAGYQVGQDFFLGLDVAGNVIHKNGGYSIKDRSNSLNSSSLTTYYEEINETYRLTYIEDPFHEEDWEAWKNLTAKIGDKTMIVGDDLLATNPERVKKAIEEKACNAILVKPNQIGTITETLFVIKQAREVGWKVIISHRSGETNDWFIADFAVGVKSDYVKFGAPARGERIVKYNRLWTIEQELAASQPKP</sequence>
<name>A0A1G1V743_9BACT</name>
<feature type="binding site" evidence="9">
    <location>
        <position position="375"/>
    </location>
    <ligand>
        <name>(2R)-2-phosphoglycerate</name>
        <dbReference type="ChEBI" id="CHEBI:58289"/>
    </ligand>
</feature>
<dbReference type="GO" id="GO:0004634">
    <property type="term" value="F:phosphopyruvate hydratase activity"/>
    <property type="evidence" value="ECO:0007669"/>
    <property type="project" value="UniProtKB-UniRule"/>
</dbReference>
<evidence type="ECO:0000313" key="16">
    <source>
        <dbReference type="Proteomes" id="UP000178319"/>
    </source>
</evidence>
<dbReference type="GO" id="GO:0006096">
    <property type="term" value="P:glycolytic process"/>
    <property type="evidence" value="ECO:0007669"/>
    <property type="project" value="UniProtKB-UniRule"/>
</dbReference>
<reference evidence="15 16" key="1">
    <citation type="journal article" date="2016" name="Nat. Commun.">
        <title>Thousands of microbial genomes shed light on interconnected biogeochemical processes in an aquifer system.</title>
        <authorList>
            <person name="Anantharaman K."/>
            <person name="Brown C.T."/>
            <person name="Hug L.A."/>
            <person name="Sharon I."/>
            <person name="Castelle C.J."/>
            <person name="Probst A.J."/>
            <person name="Thomas B.C."/>
            <person name="Singh A."/>
            <person name="Wilkins M.J."/>
            <person name="Karaoz U."/>
            <person name="Brodie E.L."/>
            <person name="Williams K.H."/>
            <person name="Hubbard S.S."/>
            <person name="Banfield J.F."/>
        </authorList>
    </citation>
    <scope>NUCLEOTIDE SEQUENCE [LARGE SCALE GENOMIC DNA]</scope>
</reference>
<evidence type="ECO:0000256" key="12">
    <source>
        <dbReference type="PIRSR" id="PIRSR001400-3"/>
    </source>
</evidence>
<dbReference type="Gene3D" id="3.30.390.10">
    <property type="entry name" value="Enolase-like, N-terminal domain"/>
    <property type="match status" value="1"/>
</dbReference>
<organism evidence="15 16">
    <name type="scientific">Candidatus Blackburnbacteria bacterium RIFCSPHIGHO2_02_FULL_44_20</name>
    <dbReference type="NCBI Taxonomy" id="1797516"/>
    <lineage>
        <taxon>Bacteria</taxon>
        <taxon>Candidatus Blackburniibacteriota</taxon>
    </lineage>
</organism>
<keyword evidence="7 9" id="KW-0324">Glycolysis</keyword>
<dbReference type="GO" id="GO:0009986">
    <property type="term" value="C:cell surface"/>
    <property type="evidence" value="ECO:0007669"/>
    <property type="project" value="UniProtKB-SubCell"/>
</dbReference>
<dbReference type="PROSITE" id="PS00164">
    <property type="entry name" value="ENOLASE"/>
    <property type="match status" value="1"/>
</dbReference>
<keyword evidence="5 9" id="KW-0964">Secreted</keyword>
<feature type="binding site" evidence="11">
    <location>
        <position position="397"/>
    </location>
    <ligand>
        <name>substrate</name>
    </ligand>
</feature>
<dbReference type="SMART" id="SM01192">
    <property type="entry name" value="Enolase_C"/>
    <property type="match status" value="1"/>
</dbReference>
<dbReference type="SUPFAM" id="SSF51604">
    <property type="entry name" value="Enolase C-terminal domain-like"/>
    <property type="match status" value="1"/>
</dbReference>
<dbReference type="SFLD" id="SFLDS00001">
    <property type="entry name" value="Enolase"/>
    <property type="match status" value="1"/>
</dbReference>
<gene>
    <name evidence="9" type="primary">eno</name>
    <name evidence="15" type="ORF">A3D26_03905</name>
</gene>
<dbReference type="EC" id="4.2.1.11" evidence="3 9"/>
<keyword evidence="9" id="KW-0963">Cytoplasm</keyword>